<name>A0A9W5YDI9_9FIRM</name>
<feature type="compositionally biased region" description="Polar residues" evidence="1">
    <location>
        <begin position="31"/>
        <end position="44"/>
    </location>
</feature>
<accession>A0A9W5YDI9</accession>
<comment type="caution">
    <text evidence="2">The sequence shown here is derived from an EMBL/GenBank/DDBJ whole genome shotgun (WGS) entry which is preliminary data.</text>
</comment>
<proteinExistence type="predicted"/>
<protein>
    <submittedName>
        <fullName evidence="2">Uncharacterized protein</fullName>
    </submittedName>
</protein>
<dbReference type="RefSeq" id="WP_281819519.1">
    <property type="nucleotide sequence ID" value="NZ_BRLB01000026.1"/>
</dbReference>
<reference evidence="2" key="1">
    <citation type="submission" date="2022-06" db="EMBL/GenBank/DDBJ databases">
        <title>Vallitalea longa sp. nov., an anaerobic bacterium isolated from marine sediment.</title>
        <authorList>
            <person name="Hirano S."/>
            <person name="Terahara T."/>
            <person name="Mori K."/>
            <person name="Hamada M."/>
            <person name="Matsumoto R."/>
            <person name="Kobayashi T."/>
        </authorList>
    </citation>
    <scope>NUCLEOTIDE SEQUENCE</scope>
    <source>
        <strain evidence="2">SH18-1</strain>
    </source>
</reference>
<evidence type="ECO:0000313" key="2">
    <source>
        <dbReference type="EMBL" id="GKX32110.1"/>
    </source>
</evidence>
<feature type="compositionally biased region" description="Polar residues" evidence="1">
    <location>
        <begin position="1"/>
        <end position="23"/>
    </location>
</feature>
<dbReference type="Proteomes" id="UP001144256">
    <property type="component" value="Unassembled WGS sequence"/>
</dbReference>
<dbReference type="AlphaFoldDB" id="A0A9W5YDI9"/>
<keyword evidence="3" id="KW-1185">Reference proteome</keyword>
<evidence type="ECO:0000256" key="1">
    <source>
        <dbReference type="SAM" id="MobiDB-lite"/>
    </source>
</evidence>
<sequence>MYRNNQQYMPNTYSSSTRQNRSYPYSKRIPTRQTMASNRYTSQIDNDNDNQTNDTNNNNNAVRRLPPVITNPDYLQGYLRTKIGKFMKVNFLLGTGTFIDKDGILQEVGVDHIVLRDIKTNEDVIADLYSIKFVEIPDE</sequence>
<dbReference type="EMBL" id="BRLB01000026">
    <property type="protein sequence ID" value="GKX32110.1"/>
    <property type="molecule type" value="Genomic_DNA"/>
</dbReference>
<feature type="compositionally biased region" description="Low complexity" evidence="1">
    <location>
        <begin position="49"/>
        <end position="60"/>
    </location>
</feature>
<feature type="region of interest" description="Disordered" evidence="1">
    <location>
        <begin position="1"/>
        <end position="62"/>
    </location>
</feature>
<evidence type="ECO:0000313" key="3">
    <source>
        <dbReference type="Proteomes" id="UP001144256"/>
    </source>
</evidence>
<gene>
    <name evidence="2" type="ORF">SH1V18_45900</name>
</gene>
<organism evidence="2 3">
    <name type="scientific">Vallitalea longa</name>
    <dbReference type="NCBI Taxonomy" id="2936439"/>
    <lineage>
        <taxon>Bacteria</taxon>
        <taxon>Bacillati</taxon>
        <taxon>Bacillota</taxon>
        <taxon>Clostridia</taxon>
        <taxon>Lachnospirales</taxon>
        <taxon>Vallitaleaceae</taxon>
        <taxon>Vallitalea</taxon>
    </lineage>
</organism>